<name>A0AAE0CKF1_9ROSI</name>
<proteinExistence type="predicted"/>
<dbReference type="EMBL" id="JANJYI010000004">
    <property type="protein sequence ID" value="KAK2654399.1"/>
    <property type="molecule type" value="Genomic_DNA"/>
</dbReference>
<sequence>MRGDKEVVTTLRLLLRSETALRFGNDTTGNDTTGNDAFFKAPATREAVGFVGSRIGNLSIWELGIWERKLENN</sequence>
<reference evidence="1" key="1">
    <citation type="journal article" date="2023" name="Plant J.">
        <title>Genome sequences and population genomics provide insights into the demographic history, inbreeding, and mutation load of two 'living fossil' tree species of Dipteronia.</title>
        <authorList>
            <person name="Feng Y."/>
            <person name="Comes H.P."/>
            <person name="Chen J."/>
            <person name="Zhu S."/>
            <person name="Lu R."/>
            <person name="Zhang X."/>
            <person name="Li P."/>
            <person name="Qiu J."/>
            <person name="Olsen K.M."/>
            <person name="Qiu Y."/>
        </authorList>
    </citation>
    <scope>NUCLEOTIDE SEQUENCE</scope>
    <source>
        <strain evidence="1">KIB01</strain>
    </source>
</reference>
<accession>A0AAE0CKF1</accession>
<gene>
    <name evidence="1" type="ORF">Ddye_014255</name>
</gene>
<comment type="caution">
    <text evidence="1">The sequence shown here is derived from an EMBL/GenBank/DDBJ whole genome shotgun (WGS) entry which is preliminary data.</text>
</comment>
<dbReference type="Proteomes" id="UP001280121">
    <property type="component" value="Unassembled WGS sequence"/>
</dbReference>
<evidence type="ECO:0000313" key="1">
    <source>
        <dbReference type="EMBL" id="KAK2654399.1"/>
    </source>
</evidence>
<evidence type="ECO:0000313" key="2">
    <source>
        <dbReference type="Proteomes" id="UP001280121"/>
    </source>
</evidence>
<dbReference type="AlphaFoldDB" id="A0AAE0CKF1"/>
<organism evidence="1 2">
    <name type="scientific">Dipteronia dyeriana</name>
    <dbReference type="NCBI Taxonomy" id="168575"/>
    <lineage>
        <taxon>Eukaryota</taxon>
        <taxon>Viridiplantae</taxon>
        <taxon>Streptophyta</taxon>
        <taxon>Embryophyta</taxon>
        <taxon>Tracheophyta</taxon>
        <taxon>Spermatophyta</taxon>
        <taxon>Magnoliopsida</taxon>
        <taxon>eudicotyledons</taxon>
        <taxon>Gunneridae</taxon>
        <taxon>Pentapetalae</taxon>
        <taxon>rosids</taxon>
        <taxon>malvids</taxon>
        <taxon>Sapindales</taxon>
        <taxon>Sapindaceae</taxon>
        <taxon>Hippocastanoideae</taxon>
        <taxon>Acereae</taxon>
        <taxon>Dipteronia</taxon>
    </lineage>
</organism>
<protein>
    <submittedName>
        <fullName evidence="1">Uncharacterized protein</fullName>
    </submittedName>
</protein>
<keyword evidence="2" id="KW-1185">Reference proteome</keyword>